<evidence type="ECO:0000313" key="7">
    <source>
        <dbReference type="Proteomes" id="UP000321583"/>
    </source>
</evidence>
<feature type="region of interest" description="Disordered" evidence="4">
    <location>
        <begin position="565"/>
        <end position="749"/>
    </location>
</feature>
<evidence type="ECO:0000256" key="3">
    <source>
        <dbReference type="ARBA" id="ARBA00022803"/>
    </source>
</evidence>
<evidence type="ECO:0000256" key="4">
    <source>
        <dbReference type="SAM" id="MobiDB-lite"/>
    </source>
</evidence>
<comment type="caution">
    <text evidence="6">The sequence shown here is derived from an EMBL/GenBank/DDBJ whole genome shotgun (WGS) entry which is preliminary data.</text>
</comment>
<keyword evidence="7" id="KW-1185">Reference proteome</keyword>
<feature type="domain" description="Cellulose synthase operon C C-terminal" evidence="5">
    <location>
        <begin position="106"/>
        <end position="427"/>
    </location>
</feature>
<protein>
    <submittedName>
        <fullName evidence="6">Cellulose synthase operon protein C</fullName>
    </submittedName>
</protein>
<feature type="compositionally biased region" description="Low complexity" evidence="4">
    <location>
        <begin position="693"/>
        <end position="743"/>
    </location>
</feature>
<dbReference type="Pfam" id="PF05420">
    <property type="entry name" value="BCSC_C"/>
    <property type="match status" value="1"/>
</dbReference>
<dbReference type="PRINTS" id="PR01441">
    <property type="entry name" value="CELLSNTHASEC"/>
</dbReference>
<dbReference type="Proteomes" id="UP000321583">
    <property type="component" value="Unassembled WGS sequence"/>
</dbReference>
<feature type="compositionally biased region" description="Basic residues" evidence="4">
    <location>
        <begin position="637"/>
        <end position="648"/>
    </location>
</feature>
<keyword evidence="3" id="KW-0802">TPR repeat</keyword>
<dbReference type="AlphaFoldDB" id="A0A562D3L8"/>
<evidence type="ECO:0000256" key="1">
    <source>
        <dbReference type="ARBA" id="ARBA00022729"/>
    </source>
</evidence>
<name>A0A562D3L8_9GAMM</name>
<reference evidence="6 7" key="1">
    <citation type="submission" date="2019-07" db="EMBL/GenBank/DDBJ databases">
        <title>Genome sequencing of lignin-degrading bacterial isolates.</title>
        <authorList>
            <person name="Gladden J."/>
        </authorList>
    </citation>
    <scope>NUCLEOTIDE SEQUENCE [LARGE SCALE GENOMIC DNA]</scope>
    <source>
        <strain evidence="6 7">J19</strain>
    </source>
</reference>
<keyword evidence="1" id="KW-0732">Signal</keyword>
<dbReference type="InterPro" id="IPR003921">
    <property type="entry name" value="Cell_synth_C"/>
</dbReference>
<sequence length="749" mass="80067">MDKLVGSSLYQLLLTRGDTNATRNLIYDTALASGRYQELYNQTDGALTAAERRAAALQALYQDPLPAYVLSRDLGNLPIGDIAAQILGNATLARGLTAEQQAQLQGLARGSSATQTPLAFQDTLYAMVANAASARPVGAQDASGAGVAVAYEHGGLRLDIGSTPLGFRQSQVVGGVAYRGQAGETVSWGVEASRRPLTDSLLSFAGVEDPRTGMQWGGVTATGAKVEATMDNGLLGTYGNFAWHRLEGENVAGNDRQEASVGVYVHALETDNQSLTAGLNLTAMRHDRNLSGFTYGHGGYFSPQSYFDLGFPAHWTGRSASQRLAWQVDASVGVQHFRVDPAPYFPDDPQLQAAAYEAASLAALLGLTPQYIEPVYAGQSKTGVSYNLSAAAEWQLSRQLFLGGRMDLNNARDYQQFGTNLYLRFLLDRYGGSHGPPAQPAGIARTVISSRSWYSWRARMVSGRPAWAANRSRHSRVSCQRFFIGSLRLNTACRHQPSANHCAMRAATRLGCSTMSHTIQSSGWAGFQWKPSARRCSTRPVSSTCWRSGPLSTEVTRRWWRVSTQVQPPGAAPRSAAVMPGRSRRSRSLSPSRTRKASSSFSAEREGASGCSFSRGMPSGQGALSRGSARASSRWSPARKHTCRRGRRGSSFAPSTPALRSAGRSALPKLRARPESGLPASESGCSTQASPTRRPSGNAASSGASRSFGSIPRSSASRRSFCRANTSSRNGRARSSARASAASPVTNST</sequence>
<dbReference type="InterPro" id="IPR008410">
    <property type="entry name" value="BCSC_C"/>
</dbReference>
<gene>
    <name evidence="6" type="ORF">L613_007200000160</name>
</gene>
<dbReference type="GO" id="GO:0006011">
    <property type="term" value="P:UDP-alpha-D-glucose metabolic process"/>
    <property type="evidence" value="ECO:0007669"/>
    <property type="project" value="InterPro"/>
</dbReference>
<dbReference type="EMBL" id="VLJS01000105">
    <property type="protein sequence ID" value="TWH04232.1"/>
    <property type="molecule type" value="Genomic_DNA"/>
</dbReference>
<evidence type="ECO:0000313" key="6">
    <source>
        <dbReference type="EMBL" id="TWH04232.1"/>
    </source>
</evidence>
<evidence type="ECO:0000256" key="2">
    <source>
        <dbReference type="ARBA" id="ARBA00022737"/>
    </source>
</evidence>
<accession>A0A562D3L8</accession>
<feature type="compositionally biased region" description="Low complexity" evidence="4">
    <location>
        <begin position="620"/>
        <end position="636"/>
    </location>
</feature>
<evidence type="ECO:0000259" key="5">
    <source>
        <dbReference type="Pfam" id="PF05420"/>
    </source>
</evidence>
<keyword evidence="2" id="KW-0677">Repeat</keyword>
<dbReference type="GO" id="GO:0030244">
    <property type="term" value="P:cellulose biosynthetic process"/>
    <property type="evidence" value="ECO:0007669"/>
    <property type="project" value="InterPro"/>
</dbReference>
<proteinExistence type="predicted"/>
<organism evidence="6 7">
    <name type="scientific">Pseudoxanthomonas taiwanensis J19</name>
    <dbReference type="NCBI Taxonomy" id="935569"/>
    <lineage>
        <taxon>Bacteria</taxon>
        <taxon>Pseudomonadati</taxon>
        <taxon>Pseudomonadota</taxon>
        <taxon>Gammaproteobacteria</taxon>
        <taxon>Lysobacterales</taxon>
        <taxon>Lysobacteraceae</taxon>
        <taxon>Pseudoxanthomonas</taxon>
    </lineage>
</organism>
<dbReference type="GO" id="GO:0019867">
    <property type="term" value="C:outer membrane"/>
    <property type="evidence" value="ECO:0007669"/>
    <property type="project" value="InterPro"/>
</dbReference>